<feature type="region of interest" description="Disordered" evidence="5">
    <location>
        <begin position="183"/>
        <end position="338"/>
    </location>
</feature>
<dbReference type="Pfam" id="PF00855">
    <property type="entry name" value="PWWP"/>
    <property type="match status" value="1"/>
</dbReference>
<keyword evidence="3" id="KW-0175">Coiled coil</keyword>
<organism evidence="7 8">
    <name type="scientific">Folsomia candida</name>
    <name type="common">Springtail</name>
    <dbReference type="NCBI Taxonomy" id="158441"/>
    <lineage>
        <taxon>Eukaryota</taxon>
        <taxon>Metazoa</taxon>
        <taxon>Ecdysozoa</taxon>
        <taxon>Arthropoda</taxon>
        <taxon>Hexapoda</taxon>
        <taxon>Collembola</taxon>
        <taxon>Entomobryomorpha</taxon>
        <taxon>Isotomoidea</taxon>
        <taxon>Isotomidae</taxon>
        <taxon>Proisotominae</taxon>
        <taxon>Folsomia</taxon>
    </lineage>
</organism>
<evidence type="ECO:0000313" key="7">
    <source>
        <dbReference type="EMBL" id="OXA52285.1"/>
    </source>
</evidence>
<feature type="compositionally biased region" description="Basic and acidic residues" evidence="5">
    <location>
        <begin position="258"/>
        <end position="270"/>
    </location>
</feature>
<dbReference type="SUPFAM" id="SSF63748">
    <property type="entry name" value="Tudor/PWWP/MBT"/>
    <property type="match status" value="1"/>
</dbReference>
<gene>
    <name evidence="7" type="ORF">Fcan01_12847</name>
</gene>
<feature type="compositionally biased region" description="Basic and acidic residues" evidence="5">
    <location>
        <begin position="315"/>
        <end position="336"/>
    </location>
</feature>
<protein>
    <submittedName>
        <fullName evidence="7">Hepatoma-derived growth factor-related protein 2</fullName>
    </submittedName>
</protein>
<sequence length="578" mass="64667">MADKFAANDLVFAKLKGFPPWPAKIMERAGGTGKDEKYRIMFYGTHDEATVKWDQIFLYTADTRAKYGKPMRKSHFKEAMIEIDADAAAAAAAKGGNDKEEEAEEQGAEMAPEGLLEIKPSDQERSINEIPSTFCRHPLPLQQLYQHLQLLRHQILVNLALKLLAEVVARLNPSGLQMTTFRRQAESEDATLLDKSEDSEVPSKSKVGTPSKAKPTASEDGNSKGPSNIKVLPKRAVSTGNKQSLEPTVPKTPTTPVRKSERQTRSNSVDEKEEVAATLPESSSRVPDLDESEVDKENSNGEQPDPEATVVNNSDENKFAKPRPPKDPPHVPERKIRISTKNGLKIEVSFDAKNPDSRNDDENKAWQAIATQNVRKVIEDLKEGDAESQDIINSAAECIPSLTVVETKSREKLSSQLKLLRLEGEVIEIIGEIVGCLGVHSADCIRAIDLMDRLEEHKLNPLMLKKHPEVVHTIQKLRSYVGNVEIWGFNTAQREEFAIYAEEIRRKAVSIFNHFQELFGIDSSETFAEIFQEEVRKFKDQVDQFSLKKMLGLTEENGELRELAMDLNGDVECDLDTQ</sequence>
<evidence type="ECO:0000256" key="1">
    <source>
        <dbReference type="ARBA" id="ARBA00004123"/>
    </source>
</evidence>
<dbReference type="GO" id="GO:0005634">
    <property type="term" value="C:nucleus"/>
    <property type="evidence" value="ECO:0007669"/>
    <property type="project" value="UniProtKB-SubCell"/>
</dbReference>
<dbReference type="OrthoDB" id="62853at2759"/>
<keyword evidence="4" id="KW-0539">Nucleus</keyword>
<dbReference type="SMART" id="SM00293">
    <property type="entry name" value="PWWP"/>
    <property type="match status" value="1"/>
</dbReference>
<dbReference type="InterPro" id="IPR036218">
    <property type="entry name" value="HIVI-bd_sf"/>
</dbReference>
<dbReference type="InterPro" id="IPR035441">
    <property type="entry name" value="TFIIS/LEDGF_dom_sf"/>
</dbReference>
<comment type="caution">
    <text evidence="7">The sequence shown here is derived from an EMBL/GenBank/DDBJ whole genome shotgun (WGS) entry which is preliminary data.</text>
</comment>
<dbReference type="STRING" id="158441.A0A226E3G9"/>
<dbReference type="CDD" id="cd05834">
    <property type="entry name" value="PWWP_HRP"/>
    <property type="match status" value="1"/>
</dbReference>
<evidence type="ECO:0000256" key="5">
    <source>
        <dbReference type="SAM" id="MobiDB-lite"/>
    </source>
</evidence>
<evidence type="ECO:0000256" key="2">
    <source>
        <dbReference type="ARBA" id="ARBA00005309"/>
    </source>
</evidence>
<dbReference type="InterPro" id="IPR000313">
    <property type="entry name" value="PWWP_dom"/>
</dbReference>
<dbReference type="InterPro" id="IPR021567">
    <property type="entry name" value="LEDGF_IBD"/>
</dbReference>
<comment type="similarity">
    <text evidence="2">Belongs to the HDGF family.</text>
</comment>
<keyword evidence="8" id="KW-1185">Reference proteome</keyword>
<evidence type="ECO:0000256" key="3">
    <source>
        <dbReference type="ARBA" id="ARBA00023054"/>
    </source>
</evidence>
<dbReference type="EMBL" id="LNIX01000007">
    <property type="protein sequence ID" value="OXA52285.1"/>
    <property type="molecule type" value="Genomic_DNA"/>
</dbReference>
<evidence type="ECO:0000259" key="6">
    <source>
        <dbReference type="PROSITE" id="PS50812"/>
    </source>
</evidence>
<dbReference type="AlphaFoldDB" id="A0A226E3G9"/>
<comment type="subcellular location">
    <subcellularLocation>
        <location evidence="1">Nucleus</location>
    </subcellularLocation>
</comment>
<accession>A0A226E3G9</accession>
<dbReference type="Proteomes" id="UP000198287">
    <property type="component" value="Unassembled WGS sequence"/>
</dbReference>
<proteinExistence type="inferred from homology"/>
<dbReference type="PROSITE" id="PS50812">
    <property type="entry name" value="PWWP"/>
    <property type="match status" value="1"/>
</dbReference>
<feature type="compositionally biased region" description="Basic and acidic residues" evidence="5">
    <location>
        <begin position="192"/>
        <end position="203"/>
    </location>
</feature>
<dbReference type="Pfam" id="PF11467">
    <property type="entry name" value="LEDGF"/>
    <property type="match status" value="1"/>
</dbReference>
<dbReference type="Gene3D" id="2.30.30.140">
    <property type="match status" value="1"/>
</dbReference>
<name>A0A226E3G9_FOLCA</name>
<reference evidence="7 8" key="1">
    <citation type="submission" date="2015-12" db="EMBL/GenBank/DDBJ databases">
        <title>The genome of Folsomia candida.</title>
        <authorList>
            <person name="Faddeeva A."/>
            <person name="Derks M.F."/>
            <person name="Anvar Y."/>
            <person name="Smit S."/>
            <person name="Van Straalen N."/>
            <person name="Roelofs D."/>
        </authorList>
    </citation>
    <scope>NUCLEOTIDE SEQUENCE [LARGE SCALE GENOMIC DNA]</scope>
    <source>
        <strain evidence="7 8">VU population</strain>
        <tissue evidence="7">Whole body</tissue>
    </source>
</reference>
<evidence type="ECO:0000313" key="8">
    <source>
        <dbReference type="Proteomes" id="UP000198287"/>
    </source>
</evidence>
<dbReference type="SUPFAM" id="SSF140576">
    <property type="entry name" value="HIV integrase-binding domain"/>
    <property type="match status" value="1"/>
</dbReference>
<evidence type="ECO:0000256" key="4">
    <source>
        <dbReference type="ARBA" id="ARBA00023242"/>
    </source>
</evidence>
<dbReference type="PANTHER" id="PTHR12550:SF70">
    <property type="entry name" value="JIL-1 ANCHORING AND STABILIZING PROTEIN, ISOFORM A"/>
    <property type="match status" value="1"/>
</dbReference>
<dbReference type="PANTHER" id="PTHR12550">
    <property type="entry name" value="HEPATOMA-DERIVED GROWTH FACTOR-RELATED"/>
    <property type="match status" value="1"/>
</dbReference>
<dbReference type="Gene3D" id="1.20.930.10">
    <property type="entry name" value="Conserved domain common to transcription factors TFIIS, elongin A, CRSP70"/>
    <property type="match status" value="1"/>
</dbReference>
<feature type="domain" description="PWWP" evidence="6">
    <location>
        <begin position="7"/>
        <end position="62"/>
    </location>
</feature>
<feature type="compositionally biased region" description="Low complexity" evidence="5">
    <location>
        <begin position="247"/>
        <end position="257"/>
    </location>
</feature>